<organism evidence="2 3">
    <name type="scientific">Pseudobacteroides cellulosolvens ATCC 35603 = DSM 2933</name>
    <dbReference type="NCBI Taxonomy" id="398512"/>
    <lineage>
        <taxon>Bacteria</taxon>
        <taxon>Bacillati</taxon>
        <taxon>Bacillota</taxon>
        <taxon>Clostridia</taxon>
        <taxon>Eubacteriales</taxon>
        <taxon>Oscillospiraceae</taxon>
        <taxon>Pseudobacteroides</taxon>
    </lineage>
</organism>
<dbReference type="STRING" id="398512.Bccel_4905"/>
<dbReference type="eggNOG" id="COG1235">
    <property type="taxonomic scope" value="Bacteria"/>
</dbReference>
<dbReference type="InterPro" id="IPR001279">
    <property type="entry name" value="Metallo-B-lactamas"/>
</dbReference>
<accession>A0A0L6JUU5</accession>
<evidence type="ECO:0000259" key="1">
    <source>
        <dbReference type="SMART" id="SM00849"/>
    </source>
</evidence>
<evidence type="ECO:0000313" key="3">
    <source>
        <dbReference type="Proteomes" id="UP000036923"/>
    </source>
</evidence>
<name>A0A0L6JUU5_9FIRM</name>
<dbReference type="InterPro" id="IPR052533">
    <property type="entry name" value="WalJ/YycJ-like"/>
</dbReference>
<dbReference type="PANTHER" id="PTHR47619:SF1">
    <property type="entry name" value="EXODEOXYRIBONUCLEASE WALJ"/>
    <property type="match status" value="1"/>
</dbReference>
<evidence type="ECO:0000313" key="2">
    <source>
        <dbReference type="EMBL" id="KNY29631.1"/>
    </source>
</evidence>
<dbReference type="RefSeq" id="WP_036935214.1">
    <property type="nucleotide sequence ID" value="NZ_JQKC01000001.1"/>
</dbReference>
<dbReference type="SUPFAM" id="SSF56281">
    <property type="entry name" value="Metallo-hydrolase/oxidoreductase"/>
    <property type="match status" value="1"/>
</dbReference>
<dbReference type="EMBL" id="LGTC01000001">
    <property type="protein sequence ID" value="KNY29631.1"/>
    <property type="molecule type" value="Genomic_DNA"/>
</dbReference>
<dbReference type="SMART" id="SM00849">
    <property type="entry name" value="Lactamase_B"/>
    <property type="match status" value="1"/>
</dbReference>
<sequence length="263" mass="29012">MIRFCSLFSGSSGNCLFVGTDRTKILIDAGISGKRIIEALCSIGENPSDISAVLISHEHSDHIRSAGIISRKLDVPIYANVSTWGSMEHSIGPVKVENKRFFNTGEELVIGDICVNTFSIPHDASDPVGFNFTADNRKITTATDIGHINKKLLEHFDSSDLILLESNHDVEMLKVGPYPWSLKKRILGDNGHLSNEMAGKVIAYMAKKGTKKFLLGHLSRENNFPELAYQTVYNVLSENQICPGEDIELSVALRDRVGKVIEL</sequence>
<dbReference type="InterPro" id="IPR036866">
    <property type="entry name" value="RibonucZ/Hydroxyglut_hydro"/>
</dbReference>
<dbReference type="AlphaFoldDB" id="A0A0L6JUU5"/>
<protein>
    <submittedName>
        <fullName evidence="2">Beta-lactamase domain protein</fullName>
    </submittedName>
</protein>
<dbReference type="Proteomes" id="UP000036923">
    <property type="component" value="Unassembled WGS sequence"/>
</dbReference>
<dbReference type="Pfam" id="PF12706">
    <property type="entry name" value="Lactamase_B_2"/>
    <property type="match status" value="1"/>
</dbReference>
<dbReference type="OrthoDB" id="9781189at2"/>
<keyword evidence="3" id="KW-1185">Reference proteome</keyword>
<reference evidence="3" key="1">
    <citation type="submission" date="2015-07" db="EMBL/GenBank/DDBJ databases">
        <title>Near-Complete Genome Sequence of the Cellulolytic Bacterium Bacteroides (Pseudobacteroides) cellulosolvens ATCC 35603.</title>
        <authorList>
            <person name="Dassa B."/>
            <person name="Utturkar S.M."/>
            <person name="Klingeman D.M."/>
            <person name="Hurt R.A."/>
            <person name="Keller M."/>
            <person name="Xu J."/>
            <person name="Reddy Y.H.K."/>
            <person name="Borovok I."/>
            <person name="Grinberg I.R."/>
            <person name="Lamed R."/>
            <person name="Zhivin O."/>
            <person name="Bayer E.A."/>
            <person name="Brown S.D."/>
        </authorList>
    </citation>
    <scope>NUCLEOTIDE SEQUENCE [LARGE SCALE GENOMIC DNA]</scope>
    <source>
        <strain evidence="3">DSM 2933</strain>
    </source>
</reference>
<comment type="caution">
    <text evidence="2">The sequence shown here is derived from an EMBL/GenBank/DDBJ whole genome shotgun (WGS) entry which is preliminary data.</text>
</comment>
<gene>
    <name evidence="2" type="ORF">Bccel_4905</name>
</gene>
<feature type="domain" description="Metallo-beta-lactamase" evidence="1">
    <location>
        <begin position="12"/>
        <end position="182"/>
    </location>
</feature>
<dbReference type="PANTHER" id="PTHR47619">
    <property type="entry name" value="METALLO-HYDROLASE YYCJ-RELATED"/>
    <property type="match status" value="1"/>
</dbReference>
<proteinExistence type="predicted"/>
<dbReference type="Gene3D" id="3.60.15.10">
    <property type="entry name" value="Ribonuclease Z/Hydroxyacylglutathione hydrolase-like"/>
    <property type="match status" value="1"/>
</dbReference>